<name>A0A9J5ZUL3_SOLCO</name>
<comment type="caution">
    <text evidence="1">The sequence shown here is derived from an EMBL/GenBank/DDBJ whole genome shotgun (WGS) entry which is preliminary data.</text>
</comment>
<sequence>MVRLTILYELYYWLVKNSYVHKMNIAKEDVKYAHVKRSWCERLVIEGKMRGRDRSKKYKGEVKRKYMTQLQVTEDITLDSRSEGVDYG</sequence>
<organism evidence="1 2">
    <name type="scientific">Solanum commersonii</name>
    <name type="common">Commerson's wild potato</name>
    <name type="synonym">Commerson's nightshade</name>
    <dbReference type="NCBI Taxonomy" id="4109"/>
    <lineage>
        <taxon>Eukaryota</taxon>
        <taxon>Viridiplantae</taxon>
        <taxon>Streptophyta</taxon>
        <taxon>Embryophyta</taxon>
        <taxon>Tracheophyta</taxon>
        <taxon>Spermatophyta</taxon>
        <taxon>Magnoliopsida</taxon>
        <taxon>eudicotyledons</taxon>
        <taxon>Gunneridae</taxon>
        <taxon>Pentapetalae</taxon>
        <taxon>asterids</taxon>
        <taxon>lamiids</taxon>
        <taxon>Solanales</taxon>
        <taxon>Solanaceae</taxon>
        <taxon>Solanoideae</taxon>
        <taxon>Solaneae</taxon>
        <taxon>Solanum</taxon>
    </lineage>
</organism>
<reference evidence="1 2" key="1">
    <citation type="submission" date="2020-09" db="EMBL/GenBank/DDBJ databases">
        <title>De no assembly of potato wild relative species, Solanum commersonii.</title>
        <authorList>
            <person name="Cho K."/>
        </authorList>
    </citation>
    <scope>NUCLEOTIDE SEQUENCE [LARGE SCALE GENOMIC DNA]</scope>
    <source>
        <strain evidence="1">LZ3.2</strain>
        <tissue evidence="1">Leaf</tissue>
    </source>
</reference>
<keyword evidence="2" id="KW-1185">Reference proteome</keyword>
<evidence type="ECO:0000313" key="2">
    <source>
        <dbReference type="Proteomes" id="UP000824120"/>
    </source>
</evidence>
<evidence type="ECO:0000313" key="1">
    <source>
        <dbReference type="EMBL" id="KAG5615950.1"/>
    </source>
</evidence>
<accession>A0A9J5ZUL3</accession>
<dbReference type="EMBL" id="JACXVP010000003">
    <property type="protein sequence ID" value="KAG5615950.1"/>
    <property type="molecule type" value="Genomic_DNA"/>
</dbReference>
<dbReference type="Proteomes" id="UP000824120">
    <property type="component" value="Chromosome 3"/>
</dbReference>
<protein>
    <submittedName>
        <fullName evidence="1">Uncharacterized protein</fullName>
    </submittedName>
</protein>
<dbReference type="AlphaFoldDB" id="A0A9J5ZUL3"/>
<proteinExistence type="predicted"/>
<gene>
    <name evidence="1" type="ORF">H5410_015774</name>
</gene>